<dbReference type="SUPFAM" id="SSF101936">
    <property type="entry name" value="DNA-binding pseudobarrel domain"/>
    <property type="match status" value="1"/>
</dbReference>
<dbReference type="GO" id="GO:0003677">
    <property type="term" value="F:DNA binding"/>
    <property type="evidence" value="ECO:0007669"/>
    <property type="project" value="UniProtKB-KW"/>
</dbReference>
<evidence type="ECO:0000313" key="8">
    <source>
        <dbReference type="Proteomes" id="UP000029120"/>
    </source>
</evidence>
<name>A0A087FZQ6_ARAAL</name>
<proteinExistence type="predicted"/>
<dbReference type="eggNOG" id="ENOG502S55S">
    <property type="taxonomic scope" value="Eukaryota"/>
</dbReference>
<evidence type="ECO:0000313" key="7">
    <source>
        <dbReference type="EMBL" id="KFK23108.1"/>
    </source>
</evidence>
<dbReference type="OrthoDB" id="1915967at2759"/>
<reference evidence="8" key="1">
    <citation type="journal article" date="2015" name="Nat. Plants">
        <title>Genome expansion of Arabis alpina linked with retrotransposition and reduced symmetric DNA methylation.</title>
        <authorList>
            <person name="Willing E.M."/>
            <person name="Rawat V."/>
            <person name="Mandakova T."/>
            <person name="Maumus F."/>
            <person name="James G.V."/>
            <person name="Nordstroem K.J."/>
            <person name="Becker C."/>
            <person name="Warthmann N."/>
            <person name="Chica C."/>
            <person name="Szarzynska B."/>
            <person name="Zytnicki M."/>
            <person name="Albani M.C."/>
            <person name="Kiefer C."/>
            <person name="Bergonzi S."/>
            <person name="Castaings L."/>
            <person name="Mateos J.L."/>
            <person name="Berns M.C."/>
            <person name="Bujdoso N."/>
            <person name="Piofczyk T."/>
            <person name="de Lorenzo L."/>
            <person name="Barrero-Sicilia C."/>
            <person name="Mateos I."/>
            <person name="Piednoel M."/>
            <person name="Hagmann J."/>
            <person name="Chen-Min-Tao R."/>
            <person name="Iglesias-Fernandez R."/>
            <person name="Schuster S.C."/>
            <person name="Alonso-Blanco C."/>
            <person name="Roudier F."/>
            <person name="Carbonero P."/>
            <person name="Paz-Ares J."/>
            <person name="Davis S.J."/>
            <person name="Pecinka A."/>
            <person name="Quesneville H."/>
            <person name="Colot V."/>
            <person name="Lysak M.A."/>
            <person name="Weigel D."/>
            <person name="Coupland G."/>
            <person name="Schneeberger K."/>
        </authorList>
    </citation>
    <scope>NUCLEOTIDE SEQUENCE [LARGE SCALE GENOMIC DNA]</scope>
    <source>
        <strain evidence="8">cv. Pajares</strain>
    </source>
</reference>
<keyword evidence="3" id="KW-0238">DNA-binding</keyword>
<gene>
    <name evidence="7" type="ORF">AALP_AAs42262U000200</name>
</gene>
<keyword evidence="4" id="KW-0804">Transcription</keyword>
<evidence type="ECO:0000256" key="2">
    <source>
        <dbReference type="ARBA" id="ARBA00023015"/>
    </source>
</evidence>
<dbReference type="SMART" id="SM01019">
    <property type="entry name" value="B3"/>
    <property type="match status" value="1"/>
</dbReference>
<sequence>MANQESSYLSLGSISLPLNDVSVSPTKKNEPKAFYLFGTRIPVPSQDETAKKTSEIENINYKNSMSLFFVSPMKSDQTSNTHCSSDVESSKTLSDDISLASKVTSSSMPHLTDLSMSPMKKNEPGAVYLFGVRISDPPQESSSLTSTATSKLGHVCFGSNPKEMSLFSASSSVKTHCFSKGESSKNPKEGFKNDARKIKKTNQTGDLNIITKTLTPSDINGLSRLLIETDSAERYILRYMSEADQRRIQEGHGVNVRVKDHDTGREHDLVFKRWIKTSRSYVFNGGWRKDFVKRRGLKIGDKIGLIWDGSMLHFRVLSLAAPANQENPN</sequence>
<keyword evidence="8" id="KW-1185">Reference proteome</keyword>
<dbReference type="AlphaFoldDB" id="A0A087FZQ6"/>
<dbReference type="Proteomes" id="UP000029120">
    <property type="component" value="Unassembled WGS sequence"/>
</dbReference>
<dbReference type="EMBL" id="KL982377">
    <property type="protein sequence ID" value="KFK23108.1"/>
    <property type="molecule type" value="Genomic_DNA"/>
</dbReference>
<dbReference type="PANTHER" id="PTHR34269:SF11">
    <property type="entry name" value="B3 DOMAIN PROTEIN"/>
    <property type="match status" value="1"/>
</dbReference>
<accession>A0A087FZQ6</accession>
<comment type="subcellular location">
    <subcellularLocation>
        <location evidence="1">Nucleus</location>
    </subcellularLocation>
</comment>
<protein>
    <recommendedName>
        <fullName evidence="6">TF-B3 domain-containing protein</fullName>
    </recommendedName>
</protein>
<dbReference type="GO" id="GO:0005634">
    <property type="term" value="C:nucleus"/>
    <property type="evidence" value="ECO:0007669"/>
    <property type="project" value="UniProtKB-SubCell"/>
</dbReference>
<dbReference type="CDD" id="cd10017">
    <property type="entry name" value="B3_DNA"/>
    <property type="match status" value="1"/>
</dbReference>
<dbReference type="PANTHER" id="PTHR34269">
    <property type="entry name" value="TRANSCRIPTION FACTOR B3-DOMAIN FAMILY-RELATED"/>
    <property type="match status" value="1"/>
</dbReference>
<evidence type="ECO:0000256" key="3">
    <source>
        <dbReference type="ARBA" id="ARBA00023125"/>
    </source>
</evidence>
<evidence type="ECO:0000256" key="5">
    <source>
        <dbReference type="ARBA" id="ARBA00023242"/>
    </source>
</evidence>
<keyword evidence="5" id="KW-0539">Nucleus</keyword>
<dbReference type="InterPro" id="IPR015300">
    <property type="entry name" value="DNA-bd_pseudobarrel_sf"/>
</dbReference>
<evidence type="ECO:0000256" key="1">
    <source>
        <dbReference type="ARBA" id="ARBA00004123"/>
    </source>
</evidence>
<feature type="domain" description="TF-B3" evidence="6">
    <location>
        <begin position="210"/>
        <end position="320"/>
    </location>
</feature>
<dbReference type="InterPro" id="IPR003340">
    <property type="entry name" value="B3_DNA-bd"/>
</dbReference>
<dbReference type="Gene3D" id="2.40.330.10">
    <property type="entry name" value="DNA-binding pseudobarrel domain"/>
    <property type="match status" value="1"/>
</dbReference>
<keyword evidence="2" id="KW-0805">Transcription regulation</keyword>
<dbReference type="InterPro" id="IPR051442">
    <property type="entry name" value="B3_domain"/>
</dbReference>
<evidence type="ECO:0000256" key="4">
    <source>
        <dbReference type="ARBA" id="ARBA00023163"/>
    </source>
</evidence>
<organism evidence="7 8">
    <name type="scientific">Arabis alpina</name>
    <name type="common">Alpine rock-cress</name>
    <dbReference type="NCBI Taxonomy" id="50452"/>
    <lineage>
        <taxon>Eukaryota</taxon>
        <taxon>Viridiplantae</taxon>
        <taxon>Streptophyta</taxon>
        <taxon>Embryophyta</taxon>
        <taxon>Tracheophyta</taxon>
        <taxon>Spermatophyta</taxon>
        <taxon>Magnoliopsida</taxon>
        <taxon>eudicotyledons</taxon>
        <taxon>Gunneridae</taxon>
        <taxon>Pentapetalae</taxon>
        <taxon>rosids</taxon>
        <taxon>malvids</taxon>
        <taxon>Brassicales</taxon>
        <taxon>Brassicaceae</taxon>
        <taxon>Arabideae</taxon>
        <taxon>Arabis</taxon>
    </lineage>
</organism>
<dbReference type="Gramene" id="KFK23108">
    <property type="protein sequence ID" value="KFK23108"/>
    <property type="gene ID" value="AALP_AAs42262U000200"/>
</dbReference>
<evidence type="ECO:0000259" key="6">
    <source>
        <dbReference type="SMART" id="SM01019"/>
    </source>
</evidence>